<accession>A0A835UL58</accession>
<organism evidence="1 2">
    <name type="scientific">Vanilla planifolia</name>
    <name type="common">Vanilla</name>
    <dbReference type="NCBI Taxonomy" id="51239"/>
    <lineage>
        <taxon>Eukaryota</taxon>
        <taxon>Viridiplantae</taxon>
        <taxon>Streptophyta</taxon>
        <taxon>Embryophyta</taxon>
        <taxon>Tracheophyta</taxon>
        <taxon>Spermatophyta</taxon>
        <taxon>Magnoliopsida</taxon>
        <taxon>Liliopsida</taxon>
        <taxon>Asparagales</taxon>
        <taxon>Orchidaceae</taxon>
        <taxon>Vanilloideae</taxon>
        <taxon>Vanilleae</taxon>
        <taxon>Vanilla</taxon>
    </lineage>
</organism>
<gene>
    <name evidence="1" type="ORF">HPP92_019475</name>
</gene>
<dbReference type="EMBL" id="JADCNL010000010">
    <property type="protein sequence ID" value="KAG0463406.1"/>
    <property type="molecule type" value="Genomic_DNA"/>
</dbReference>
<proteinExistence type="predicted"/>
<dbReference type="AlphaFoldDB" id="A0A835UL58"/>
<name>A0A835UL58_VANPL</name>
<dbReference type="OrthoDB" id="629467at2759"/>
<dbReference type="Proteomes" id="UP000636800">
    <property type="component" value="Chromosome 10"/>
</dbReference>
<comment type="caution">
    <text evidence="1">The sequence shown here is derived from an EMBL/GenBank/DDBJ whole genome shotgun (WGS) entry which is preliminary data.</text>
</comment>
<evidence type="ECO:0000313" key="1">
    <source>
        <dbReference type="EMBL" id="KAG0463406.1"/>
    </source>
</evidence>
<protein>
    <submittedName>
        <fullName evidence="1">Uncharacterized protein</fullName>
    </submittedName>
</protein>
<keyword evidence="2" id="KW-1185">Reference proteome</keyword>
<reference evidence="1 2" key="1">
    <citation type="journal article" date="2020" name="Nat. Food">
        <title>A phased Vanilla planifolia genome enables genetic improvement of flavour and production.</title>
        <authorList>
            <person name="Hasing T."/>
            <person name="Tang H."/>
            <person name="Brym M."/>
            <person name="Khazi F."/>
            <person name="Huang T."/>
            <person name="Chambers A.H."/>
        </authorList>
    </citation>
    <scope>NUCLEOTIDE SEQUENCE [LARGE SCALE GENOMIC DNA]</scope>
    <source>
        <tissue evidence="1">Leaf</tissue>
    </source>
</reference>
<sequence length="445" mass="49152">MPLSGTVLIAFKTTSAGLWLLSIPAVTPGTMVRLLMGAVLPAQSFPQAAQSRVAATILSAYQRNFWVSLTRPSELARAQSRASSRRDDALGTPPAYSGKVRPWAQTMFSPASLRELPSFFTAQGSVGVYGPRPMGHAVDEKRRLAYSEEEWLDRRTAFICFASSSIAGGGGDVGGVGRLDFRPGTEEYRELGASFTSTIRLAFINSSPSIHFLDAHVPFITKVELGIISVSLKIFSSPDSWMCQQENVSKVHTPNFRQKVKMRPNPWLRSPGSKITPRQSDCYRHLPKLTVIRANSTASTGIPRNLLSDHDGSIQCTVKSFVCVAGAIGVELHSQHRLNSVTHQSDIYGVKKVVIIRLCFYSSSCPSHGKGYRETLIGRIQEEEKILVCHILSPKTAARFNDMQWKQHLIAKQMQNSEHQRFQLHLGKTAQQPVDSYGAADVYYS</sequence>
<evidence type="ECO:0000313" key="2">
    <source>
        <dbReference type="Proteomes" id="UP000636800"/>
    </source>
</evidence>